<dbReference type="PANTHER" id="PTHR23249">
    <property type="entry name" value="TRAFFICKING PROTEIN PARTICLE COMPLEX SUBUNIT"/>
    <property type="match status" value="1"/>
</dbReference>
<evidence type="ECO:0000256" key="2">
    <source>
        <dbReference type="ARBA" id="ARBA00022824"/>
    </source>
</evidence>
<keyword evidence="8" id="KW-1185">Reference proteome</keyword>
<keyword evidence="1 6" id="KW-0813">Transport</keyword>
<dbReference type="GO" id="GO:0030008">
    <property type="term" value="C:TRAPP complex"/>
    <property type="evidence" value="ECO:0007669"/>
    <property type="project" value="UniProtKB-UniRule"/>
</dbReference>
<dbReference type="PANTHER" id="PTHR23249:SF16">
    <property type="entry name" value="TRAFFICKING PROTEIN PARTICLE COMPLEX SUBUNIT 1"/>
    <property type="match status" value="1"/>
</dbReference>
<reference evidence="7 8" key="1">
    <citation type="submission" date="2018-12" db="EMBL/GenBank/DDBJ databases">
        <authorList>
            <person name="Tiukova I."/>
            <person name="Dainat J."/>
        </authorList>
    </citation>
    <scope>NUCLEOTIDE SEQUENCE [LARGE SCALE GENOMIC DNA]</scope>
</reference>
<evidence type="ECO:0000256" key="4">
    <source>
        <dbReference type="ARBA" id="ARBA00023034"/>
    </source>
</evidence>
<evidence type="ECO:0000256" key="3">
    <source>
        <dbReference type="ARBA" id="ARBA00022892"/>
    </source>
</evidence>
<comment type="subcellular location">
    <subcellularLocation>
        <location evidence="6">Endoplasmic reticulum</location>
    </subcellularLocation>
    <subcellularLocation>
        <location evidence="6">Golgi apparatus</location>
        <location evidence="6">cis-Golgi network</location>
    </subcellularLocation>
</comment>
<gene>
    <name evidence="7" type="ORF">BRENAR_LOCUS37</name>
</gene>
<dbReference type="FunCoup" id="A0A448YEJ3">
    <property type="interactions" value="495"/>
</dbReference>
<evidence type="ECO:0000256" key="1">
    <source>
        <dbReference type="ARBA" id="ARBA00022448"/>
    </source>
</evidence>
<dbReference type="SMART" id="SM01399">
    <property type="entry name" value="Sybindin"/>
    <property type="match status" value="1"/>
</dbReference>
<dbReference type="EMBL" id="CAACVR010000001">
    <property type="protein sequence ID" value="VEU19298.1"/>
    <property type="molecule type" value="Genomic_DNA"/>
</dbReference>
<dbReference type="GO" id="GO:0005794">
    <property type="term" value="C:Golgi apparatus"/>
    <property type="evidence" value="ECO:0007669"/>
    <property type="project" value="UniProtKB-SubCell"/>
</dbReference>
<dbReference type="OrthoDB" id="3364529at2759"/>
<evidence type="ECO:0000256" key="6">
    <source>
        <dbReference type="RuleBase" id="RU366065"/>
    </source>
</evidence>
<keyword evidence="4 6" id="KW-0333">Golgi apparatus</keyword>
<protein>
    <recommendedName>
        <fullName evidence="6">Trafficking protein particle complex subunit</fullName>
    </recommendedName>
</protein>
<evidence type="ECO:0000313" key="8">
    <source>
        <dbReference type="Proteomes" id="UP000290900"/>
    </source>
</evidence>
<sequence length="161" mass="18002">MSTGSGQPNNQQNGMLPAGSGTVGGTINCRNDDNVSKLLFGILFSIRKISNYLVDDNNDNNAYSTFKSNTVNGYNKVTNFYTLNYKCHVFETITGLKFVVVTDMRCRDLNVELTNLFNTVYLPEVVQNQASPVDFKAGECIDNEPFIDGVDAFWRQLVEFN</sequence>
<name>A0A448YEJ3_BRENA</name>
<dbReference type="InParanoid" id="A0A448YEJ3"/>
<dbReference type="GO" id="GO:0006888">
    <property type="term" value="P:endoplasmic reticulum to Golgi vesicle-mediated transport"/>
    <property type="evidence" value="ECO:0007669"/>
    <property type="project" value="UniProtKB-UniRule"/>
</dbReference>
<evidence type="ECO:0000256" key="5">
    <source>
        <dbReference type="ARBA" id="ARBA00038167"/>
    </source>
</evidence>
<keyword evidence="3 6" id="KW-0931">ER-Golgi transport</keyword>
<dbReference type="Proteomes" id="UP000290900">
    <property type="component" value="Unassembled WGS sequence"/>
</dbReference>
<dbReference type="AlphaFoldDB" id="A0A448YEJ3"/>
<dbReference type="GO" id="GO:0005783">
    <property type="term" value="C:endoplasmic reticulum"/>
    <property type="evidence" value="ECO:0007669"/>
    <property type="project" value="UniProtKB-SubCell"/>
</dbReference>
<dbReference type="SUPFAM" id="SSF64356">
    <property type="entry name" value="SNARE-like"/>
    <property type="match status" value="1"/>
</dbReference>
<keyword evidence="2 6" id="KW-0256">Endoplasmic reticulum</keyword>
<dbReference type="InterPro" id="IPR007233">
    <property type="entry name" value="TRAPPC"/>
</dbReference>
<accession>A0A448YEJ3</accession>
<organism evidence="7 8">
    <name type="scientific">Brettanomyces naardenensis</name>
    <name type="common">Yeast</name>
    <dbReference type="NCBI Taxonomy" id="13370"/>
    <lineage>
        <taxon>Eukaryota</taxon>
        <taxon>Fungi</taxon>
        <taxon>Dikarya</taxon>
        <taxon>Ascomycota</taxon>
        <taxon>Saccharomycotina</taxon>
        <taxon>Pichiomycetes</taxon>
        <taxon>Pichiales</taxon>
        <taxon>Pichiaceae</taxon>
        <taxon>Brettanomyces</taxon>
    </lineage>
</organism>
<comment type="subunit">
    <text evidence="6">Part of the multisubunit transport protein particle (TRAPP) complex.</text>
</comment>
<dbReference type="Pfam" id="PF04099">
    <property type="entry name" value="Sybindin"/>
    <property type="match status" value="1"/>
</dbReference>
<comment type="similarity">
    <text evidence="5">Belongs to the TRAPP small subunits family. BET5 subfamily.</text>
</comment>
<dbReference type="InterPro" id="IPR011012">
    <property type="entry name" value="Longin-like_dom_sf"/>
</dbReference>
<dbReference type="Gene3D" id="3.30.450.70">
    <property type="match status" value="1"/>
</dbReference>
<evidence type="ECO:0000313" key="7">
    <source>
        <dbReference type="EMBL" id="VEU19298.1"/>
    </source>
</evidence>
<proteinExistence type="inferred from homology"/>
<dbReference type="STRING" id="13370.A0A448YEJ3"/>